<dbReference type="CDD" id="cd02976">
    <property type="entry name" value="NrdH"/>
    <property type="match status" value="1"/>
</dbReference>
<keyword evidence="3" id="KW-1185">Reference proteome</keyword>
<dbReference type="AlphaFoldDB" id="A0A1M7SBR4"/>
<dbReference type="PROSITE" id="PS51354">
    <property type="entry name" value="GLUTAREDOXIN_2"/>
    <property type="match status" value="1"/>
</dbReference>
<dbReference type="RefSeq" id="WP_072696424.1">
    <property type="nucleotide sequence ID" value="NZ_FRDI01000003.1"/>
</dbReference>
<dbReference type="STRING" id="1121455.SAMN02745728_00733"/>
<proteinExistence type="predicted"/>
<evidence type="ECO:0000313" key="3">
    <source>
        <dbReference type="Proteomes" id="UP000186469"/>
    </source>
</evidence>
<feature type="domain" description="Glutaredoxin" evidence="1">
    <location>
        <begin position="5"/>
        <end position="63"/>
    </location>
</feature>
<protein>
    <submittedName>
        <fullName evidence="2">Glutaredoxin-like protein NrdH</fullName>
    </submittedName>
</protein>
<dbReference type="InterPro" id="IPR002109">
    <property type="entry name" value="Glutaredoxin"/>
</dbReference>
<dbReference type="EMBL" id="FRDI01000003">
    <property type="protein sequence ID" value="SHN55923.1"/>
    <property type="molecule type" value="Genomic_DNA"/>
</dbReference>
<evidence type="ECO:0000313" key="2">
    <source>
        <dbReference type="EMBL" id="SHN55923.1"/>
    </source>
</evidence>
<name>A0A1M7SBR4_9BACT</name>
<dbReference type="Pfam" id="PF00462">
    <property type="entry name" value="Glutaredoxin"/>
    <property type="match status" value="1"/>
</dbReference>
<accession>A0A1M7SBR4</accession>
<reference evidence="2 3" key="1">
    <citation type="submission" date="2016-12" db="EMBL/GenBank/DDBJ databases">
        <authorList>
            <person name="Song W.-J."/>
            <person name="Kurnit D.M."/>
        </authorList>
    </citation>
    <scope>NUCLEOTIDE SEQUENCE [LARGE SCALE GENOMIC DNA]</scope>
    <source>
        <strain evidence="2 3">DSM 11393</strain>
    </source>
</reference>
<dbReference type="OrthoDB" id="9795531at2"/>
<dbReference type="InterPro" id="IPR036249">
    <property type="entry name" value="Thioredoxin-like_sf"/>
</dbReference>
<sequence length="86" mass="9562">MQSCTLYALSTCSHCKKTKSLLEELAVSMNCIYVDTLEGTERQNAIATVKKVNPKVSFPTVVFENCDKVIVGFEPEEIREFVGNGQ</sequence>
<dbReference type="Proteomes" id="UP000186469">
    <property type="component" value="Unassembled WGS sequence"/>
</dbReference>
<evidence type="ECO:0000259" key="1">
    <source>
        <dbReference type="Pfam" id="PF00462"/>
    </source>
</evidence>
<dbReference type="SUPFAM" id="SSF52833">
    <property type="entry name" value="Thioredoxin-like"/>
    <property type="match status" value="1"/>
</dbReference>
<dbReference type="Gene3D" id="3.40.30.10">
    <property type="entry name" value="Glutaredoxin"/>
    <property type="match status" value="1"/>
</dbReference>
<gene>
    <name evidence="2" type="ORF">SAMN02745728_00733</name>
</gene>
<organism evidence="2 3">
    <name type="scientific">Desulfovibrio litoralis DSM 11393</name>
    <dbReference type="NCBI Taxonomy" id="1121455"/>
    <lineage>
        <taxon>Bacteria</taxon>
        <taxon>Pseudomonadati</taxon>
        <taxon>Thermodesulfobacteriota</taxon>
        <taxon>Desulfovibrionia</taxon>
        <taxon>Desulfovibrionales</taxon>
        <taxon>Desulfovibrionaceae</taxon>
        <taxon>Desulfovibrio</taxon>
    </lineage>
</organism>